<keyword evidence="2" id="KW-1185">Reference proteome</keyword>
<proteinExistence type="predicted"/>
<sequence length="365" mass="40442">MNSMKLVPVNLQNFIDAATGRSGSPEKPAESSAGYTRSHPGEGQIIPPELSLNRPTDPNGKPFALSGDLNASKCAPEAFIAKRSLRTGAQPDCHYVDGKTFTVAPPLQNYKISNEIKKDGTENVSHRFPAGRGRQPMELPALRHNWTVNGYPISIYEPLNSPLADGTSLFPLSLIENGLRVLPAQQLQYISGIDLLPNHLGPRTLGQAFGSKPDFRELEIAFPPVEQEPDELEFMATMLHESAHIWMNGLIRYRNMDKLSETYAKKSSKDDTFPSGYAERGGENEDFAEFAVIYWTSKGTSCEPEARSKYPNRYAYFDLLAKLPVSHPPISLKPHSDVSSLPGKDRLPTIDQGQSSVAHYRKFSR</sequence>
<reference evidence="1 2" key="1">
    <citation type="journal article" date="2024" name="Chem. Sci.">
        <title>Discovery of megapolipeptins by genome mining of a Burkholderiales bacteria collection.</title>
        <authorList>
            <person name="Paulo B.S."/>
            <person name="Recchia M.J.J."/>
            <person name="Lee S."/>
            <person name="Fergusson C.H."/>
            <person name="Romanowski S.B."/>
            <person name="Hernandez A."/>
            <person name="Krull N."/>
            <person name="Liu D.Y."/>
            <person name="Cavanagh H."/>
            <person name="Bos A."/>
            <person name="Gray C.A."/>
            <person name="Murphy B.T."/>
            <person name="Linington R.G."/>
            <person name="Eustaquio A.S."/>
        </authorList>
    </citation>
    <scope>NUCLEOTIDE SEQUENCE [LARGE SCALE GENOMIC DNA]</scope>
    <source>
        <strain evidence="1 2">RL18-126-BIB-B</strain>
    </source>
</reference>
<organism evidence="1 2">
    <name type="scientific">Paraburkholderia rhynchosiae</name>
    <dbReference type="NCBI Taxonomy" id="487049"/>
    <lineage>
        <taxon>Bacteria</taxon>
        <taxon>Pseudomonadati</taxon>
        <taxon>Pseudomonadota</taxon>
        <taxon>Betaproteobacteria</taxon>
        <taxon>Burkholderiales</taxon>
        <taxon>Burkholderiaceae</taxon>
        <taxon>Paraburkholderia</taxon>
    </lineage>
</organism>
<evidence type="ECO:0000313" key="1">
    <source>
        <dbReference type="EMBL" id="MFM0107515.1"/>
    </source>
</evidence>
<dbReference type="EMBL" id="JAQQDW010000082">
    <property type="protein sequence ID" value="MFM0107515.1"/>
    <property type="molecule type" value="Genomic_DNA"/>
</dbReference>
<evidence type="ECO:0000313" key="2">
    <source>
        <dbReference type="Proteomes" id="UP001629235"/>
    </source>
</evidence>
<comment type="caution">
    <text evidence="1">The sequence shown here is derived from an EMBL/GenBank/DDBJ whole genome shotgun (WGS) entry which is preliminary data.</text>
</comment>
<protein>
    <submittedName>
        <fullName evidence="1">Uncharacterized protein</fullName>
    </submittedName>
</protein>
<accession>A0ACC7NKH1</accession>
<name>A0ACC7NKH1_9BURK</name>
<dbReference type="Proteomes" id="UP001629235">
    <property type="component" value="Unassembled WGS sequence"/>
</dbReference>
<gene>
    <name evidence="1" type="ORF">PQR01_29630</name>
</gene>